<dbReference type="InterPro" id="IPR025240">
    <property type="entry name" value="DUF4189"/>
</dbReference>
<evidence type="ECO:0000256" key="1">
    <source>
        <dbReference type="SAM" id="SignalP"/>
    </source>
</evidence>
<dbReference type="PROSITE" id="PS51318">
    <property type="entry name" value="TAT"/>
    <property type="match status" value="1"/>
</dbReference>
<feature type="signal peptide" evidence="1">
    <location>
        <begin position="1"/>
        <end position="33"/>
    </location>
</feature>
<proteinExistence type="predicted"/>
<accession>A0A1X1V6K2</accession>
<sequence length="124" mass="12501">MEMTAFQRRAAVALLSMAAATAMSTALAPAASADGYVGAIAYSRGGGMYGRAWDAPTKAAAVSAAMSACGYTDCQVLVTFTNCGAIAYDAAGDRQGGYGPTLGAAEQDALNRLGGGWIDTWACN</sequence>
<reference evidence="3 4" key="1">
    <citation type="submission" date="2016-01" db="EMBL/GenBank/DDBJ databases">
        <title>The new phylogeny of the genus Mycobacterium.</title>
        <authorList>
            <person name="Tarcisio F."/>
            <person name="Conor M."/>
            <person name="Antonella G."/>
            <person name="Elisabetta G."/>
            <person name="Giulia F.S."/>
            <person name="Sara T."/>
            <person name="Anna F."/>
            <person name="Clotilde B."/>
            <person name="Roberto B."/>
            <person name="Veronica D.S."/>
            <person name="Fabio R."/>
            <person name="Monica P."/>
            <person name="Olivier J."/>
            <person name="Enrico T."/>
            <person name="Nicola S."/>
        </authorList>
    </citation>
    <scope>NUCLEOTIDE SEQUENCE [LARGE SCALE GENOMIC DNA]</scope>
    <source>
        <strain evidence="3 4">DSM 45731</strain>
    </source>
</reference>
<gene>
    <name evidence="3" type="ORF">AWC06_06370</name>
</gene>
<organism evidence="3 4">
    <name type="scientific">Mycobacterium fragae</name>
    <dbReference type="NCBI Taxonomy" id="1260918"/>
    <lineage>
        <taxon>Bacteria</taxon>
        <taxon>Bacillati</taxon>
        <taxon>Actinomycetota</taxon>
        <taxon>Actinomycetes</taxon>
        <taxon>Mycobacteriales</taxon>
        <taxon>Mycobacteriaceae</taxon>
        <taxon>Mycobacterium</taxon>
    </lineage>
</organism>
<evidence type="ECO:0000313" key="4">
    <source>
        <dbReference type="Proteomes" id="UP000194000"/>
    </source>
</evidence>
<dbReference type="InterPro" id="IPR006311">
    <property type="entry name" value="TAT_signal"/>
</dbReference>
<dbReference type="Proteomes" id="UP000194000">
    <property type="component" value="Unassembled WGS sequence"/>
</dbReference>
<evidence type="ECO:0000259" key="2">
    <source>
        <dbReference type="Pfam" id="PF13827"/>
    </source>
</evidence>
<keyword evidence="4" id="KW-1185">Reference proteome</keyword>
<feature type="domain" description="DUF4189" evidence="2">
    <location>
        <begin position="38"/>
        <end position="113"/>
    </location>
</feature>
<dbReference type="AlphaFoldDB" id="A0A1X1V6K2"/>
<keyword evidence="1" id="KW-0732">Signal</keyword>
<dbReference type="Pfam" id="PF13827">
    <property type="entry name" value="DUF4189"/>
    <property type="match status" value="1"/>
</dbReference>
<dbReference type="EMBL" id="LQOW01000003">
    <property type="protein sequence ID" value="ORV64682.1"/>
    <property type="molecule type" value="Genomic_DNA"/>
</dbReference>
<protein>
    <recommendedName>
        <fullName evidence="2">DUF4189 domain-containing protein</fullName>
    </recommendedName>
</protein>
<comment type="caution">
    <text evidence="3">The sequence shown here is derived from an EMBL/GenBank/DDBJ whole genome shotgun (WGS) entry which is preliminary data.</text>
</comment>
<dbReference type="STRING" id="1260918.AWC06_06370"/>
<evidence type="ECO:0000313" key="3">
    <source>
        <dbReference type="EMBL" id="ORV64682.1"/>
    </source>
</evidence>
<name>A0A1X1V6K2_9MYCO</name>
<feature type="chain" id="PRO_5013185462" description="DUF4189 domain-containing protein" evidence="1">
    <location>
        <begin position="34"/>
        <end position="124"/>
    </location>
</feature>